<reference evidence="1 2" key="2">
    <citation type="submission" date="2019-05" db="EMBL/GenBank/DDBJ databases">
        <authorList>
            <person name="Lianzixin W."/>
        </authorList>
    </citation>
    <scope>NUCLEOTIDE SEQUENCE [LARGE SCALE GENOMIC DNA]</scope>
    <source>
        <strain evidence="1 2">EC11</strain>
    </source>
</reference>
<name>A0ABX0IM31_9FLAO</name>
<accession>A0ABX0IM31</accession>
<evidence type="ECO:0008006" key="3">
    <source>
        <dbReference type="Google" id="ProtNLM"/>
    </source>
</evidence>
<comment type="caution">
    <text evidence="1">The sequence shown here is derived from an EMBL/GenBank/DDBJ whole genome shotgun (WGS) entry which is preliminary data.</text>
</comment>
<dbReference type="RefSeq" id="WP_140959940.1">
    <property type="nucleotide sequence ID" value="NZ_VEVQ02000002.1"/>
</dbReference>
<reference evidence="1 2" key="3">
    <citation type="submission" date="2020-02" db="EMBL/GenBank/DDBJ databases">
        <title>Flavobacterium profundi sp. nov., isolated from a deep-sea seamount.</title>
        <authorList>
            <person name="Zhang D.-C."/>
        </authorList>
    </citation>
    <scope>NUCLEOTIDE SEQUENCE [LARGE SCALE GENOMIC DNA]</scope>
    <source>
        <strain evidence="1 2">EC11</strain>
    </source>
</reference>
<keyword evidence="2" id="KW-1185">Reference proteome</keyword>
<dbReference type="EMBL" id="VEVQ02000002">
    <property type="protein sequence ID" value="NHN24648.1"/>
    <property type="molecule type" value="Genomic_DNA"/>
</dbReference>
<proteinExistence type="predicted"/>
<reference evidence="2" key="1">
    <citation type="submission" date="2019-05" db="EMBL/GenBank/DDBJ databases">
        <title>Flavobacterium profundi sp. nov., isolated from a deep-sea seamount.</title>
        <authorList>
            <person name="Zhang D.-C."/>
        </authorList>
    </citation>
    <scope>NUCLEOTIDE SEQUENCE [LARGE SCALE GENOMIC DNA]</scope>
    <source>
        <strain evidence="2">EC11</strain>
    </source>
</reference>
<dbReference type="Proteomes" id="UP000817854">
    <property type="component" value="Unassembled WGS sequence"/>
</dbReference>
<evidence type="ECO:0000313" key="1">
    <source>
        <dbReference type="EMBL" id="NHN24648.1"/>
    </source>
</evidence>
<protein>
    <recommendedName>
        <fullName evidence="3">TPM domain-containing protein</fullName>
    </recommendedName>
</protein>
<gene>
    <name evidence="1" type="ORF">FIA58_003075</name>
</gene>
<sequence length="160" mass="18674">MRIVLICFSLFSFFSFSQEKKVVDLLNKQLMKEIKNFEDEDSLKIIQPFHIDESKKLILEVEKYNSYVEQWEVIHATVALDKISGFIKDINVIFLTDDNDVLETITSYDKNRVLLKTNTHKTNLFFTQISKEINNESFGKAIVKALKKAGFEIDLEVWAD</sequence>
<evidence type="ECO:0000313" key="2">
    <source>
        <dbReference type="Proteomes" id="UP000817854"/>
    </source>
</evidence>
<organism evidence="1 2">
    <name type="scientific">Flavobacterium jejuense</name>
    <dbReference type="NCBI Taxonomy" id="1544455"/>
    <lineage>
        <taxon>Bacteria</taxon>
        <taxon>Pseudomonadati</taxon>
        <taxon>Bacteroidota</taxon>
        <taxon>Flavobacteriia</taxon>
        <taxon>Flavobacteriales</taxon>
        <taxon>Flavobacteriaceae</taxon>
        <taxon>Flavobacterium</taxon>
    </lineage>
</organism>